<dbReference type="Proteomes" id="UP000708208">
    <property type="component" value="Unassembled WGS sequence"/>
</dbReference>
<protein>
    <submittedName>
        <fullName evidence="1">Uncharacterized protein</fullName>
    </submittedName>
</protein>
<dbReference type="OrthoDB" id="6764890at2759"/>
<accession>A0A8J2L5P2</accession>
<gene>
    <name evidence="1" type="ORF">AFUS01_LOCUS35661</name>
</gene>
<evidence type="ECO:0000313" key="2">
    <source>
        <dbReference type="Proteomes" id="UP000708208"/>
    </source>
</evidence>
<reference evidence="1" key="1">
    <citation type="submission" date="2021-06" db="EMBL/GenBank/DDBJ databases">
        <authorList>
            <person name="Hodson N. C."/>
            <person name="Mongue J. A."/>
            <person name="Jaron S. K."/>
        </authorList>
    </citation>
    <scope>NUCLEOTIDE SEQUENCE</scope>
</reference>
<sequence length="120" mass="13793">MTWFGNGSQYHGIGRQLGISKSTVHRCIKSVCKAVIETLLADEVRWKIFGKFLLSSCSYPGKNFHIARKVILTLACVFIIEIGIHGIKWDTDGIWNLTLWMRTQKVWKTQIRLLWTNSIA</sequence>
<evidence type="ECO:0000313" key="1">
    <source>
        <dbReference type="EMBL" id="CAG7825558.1"/>
    </source>
</evidence>
<organism evidence="1 2">
    <name type="scientific">Allacma fusca</name>
    <dbReference type="NCBI Taxonomy" id="39272"/>
    <lineage>
        <taxon>Eukaryota</taxon>
        <taxon>Metazoa</taxon>
        <taxon>Ecdysozoa</taxon>
        <taxon>Arthropoda</taxon>
        <taxon>Hexapoda</taxon>
        <taxon>Collembola</taxon>
        <taxon>Symphypleona</taxon>
        <taxon>Sminthuridae</taxon>
        <taxon>Allacma</taxon>
    </lineage>
</organism>
<proteinExistence type="predicted"/>
<name>A0A8J2L5P2_9HEXA</name>
<dbReference type="EMBL" id="CAJVCH010536714">
    <property type="protein sequence ID" value="CAG7825558.1"/>
    <property type="molecule type" value="Genomic_DNA"/>
</dbReference>
<keyword evidence="2" id="KW-1185">Reference proteome</keyword>
<dbReference type="AlphaFoldDB" id="A0A8J2L5P2"/>
<comment type="caution">
    <text evidence="1">The sequence shown here is derived from an EMBL/GenBank/DDBJ whole genome shotgun (WGS) entry which is preliminary data.</text>
</comment>